<dbReference type="InterPro" id="IPR024320">
    <property type="entry name" value="LPG_synthase_C"/>
</dbReference>
<reference evidence="9 10" key="1">
    <citation type="submission" date="2020-08" db="EMBL/GenBank/DDBJ databases">
        <title>Sequencing the genomes of 1000 actinobacteria strains.</title>
        <authorList>
            <person name="Klenk H.-P."/>
        </authorList>
    </citation>
    <scope>NUCLEOTIDE SEQUENCE [LARGE SCALE GENOMIC DNA]</scope>
    <source>
        <strain evidence="9 10">DSM 45859</strain>
    </source>
</reference>
<feature type="domain" description="Lysyl-tRNA synthetase N-terminal transmembrane region" evidence="8">
    <location>
        <begin position="23"/>
        <end position="197"/>
    </location>
</feature>
<feature type="transmembrane region" description="Helical" evidence="6">
    <location>
        <begin position="88"/>
        <end position="106"/>
    </location>
</feature>
<evidence type="ECO:0000259" key="7">
    <source>
        <dbReference type="Pfam" id="PF09924"/>
    </source>
</evidence>
<dbReference type="EMBL" id="JACHMG010000001">
    <property type="protein sequence ID" value="MBB4686942.1"/>
    <property type="molecule type" value="Genomic_DNA"/>
</dbReference>
<keyword evidence="9" id="KW-0030">Aminoacyl-tRNA synthetase</keyword>
<evidence type="ECO:0000256" key="5">
    <source>
        <dbReference type="ARBA" id="ARBA00023136"/>
    </source>
</evidence>
<evidence type="ECO:0000256" key="2">
    <source>
        <dbReference type="ARBA" id="ARBA00022475"/>
    </source>
</evidence>
<evidence type="ECO:0000313" key="9">
    <source>
        <dbReference type="EMBL" id="MBB4686942.1"/>
    </source>
</evidence>
<dbReference type="AlphaFoldDB" id="A0A840J0H2"/>
<feature type="transmembrane region" description="Helical" evidence="6">
    <location>
        <begin position="12"/>
        <end position="39"/>
    </location>
</feature>
<evidence type="ECO:0000256" key="4">
    <source>
        <dbReference type="ARBA" id="ARBA00022989"/>
    </source>
</evidence>
<protein>
    <submittedName>
        <fullName evidence="9">Lysyl-tRNA synthetase class 2</fullName>
        <ecNumber evidence="9">6.1.1.6</ecNumber>
    </submittedName>
</protein>
<dbReference type="RefSeq" id="WP_312873921.1">
    <property type="nucleotide sequence ID" value="NZ_JACHMG010000001.1"/>
</dbReference>
<evidence type="ECO:0000256" key="3">
    <source>
        <dbReference type="ARBA" id="ARBA00022692"/>
    </source>
</evidence>
<feature type="transmembrane region" description="Helical" evidence="6">
    <location>
        <begin position="112"/>
        <end position="132"/>
    </location>
</feature>
<comment type="subcellular location">
    <subcellularLocation>
        <location evidence="1">Cell membrane</location>
        <topology evidence="1">Multi-pass membrane protein</topology>
    </subcellularLocation>
</comment>
<evidence type="ECO:0000256" key="6">
    <source>
        <dbReference type="SAM" id="Phobius"/>
    </source>
</evidence>
<comment type="caution">
    <text evidence="9">The sequence shown here is derived from an EMBL/GenBank/DDBJ whole genome shotgun (WGS) entry which is preliminary data.</text>
</comment>
<accession>A0A840J0H2</accession>
<dbReference type="Pfam" id="PF09924">
    <property type="entry name" value="LPG_synthase_C"/>
    <property type="match status" value="1"/>
</dbReference>
<dbReference type="GO" id="GO:0004824">
    <property type="term" value="F:lysine-tRNA ligase activity"/>
    <property type="evidence" value="ECO:0007669"/>
    <property type="project" value="UniProtKB-EC"/>
</dbReference>
<keyword evidence="9" id="KW-0436">Ligase</keyword>
<dbReference type="Proteomes" id="UP000581769">
    <property type="component" value="Unassembled WGS sequence"/>
</dbReference>
<feature type="transmembrane region" description="Helical" evidence="6">
    <location>
        <begin position="59"/>
        <end position="81"/>
    </location>
</feature>
<gene>
    <name evidence="9" type="ORF">BJY18_004427</name>
</gene>
<dbReference type="GO" id="GO:0055091">
    <property type="term" value="P:phospholipid homeostasis"/>
    <property type="evidence" value="ECO:0007669"/>
    <property type="project" value="TreeGrafter"/>
</dbReference>
<keyword evidence="3 6" id="KW-0812">Transmembrane</keyword>
<dbReference type="InterPro" id="IPR016181">
    <property type="entry name" value="Acyl_CoA_acyltransferase"/>
</dbReference>
<dbReference type="EC" id="6.1.1.6" evidence="9"/>
<evidence type="ECO:0000259" key="8">
    <source>
        <dbReference type="Pfam" id="PF16995"/>
    </source>
</evidence>
<dbReference type="Pfam" id="PF16995">
    <property type="entry name" value="tRNA-synt_2_TM"/>
    <property type="match status" value="1"/>
</dbReference>
<dbReference type="InterPro" id="IPR031553">
    <property type="entry name" value="tRNA-synt_2_TM"/>
</dbReference>
<keyword evidence="5 6" id="KW-0472">Membrane</keyword>
<keyword evidence="10" id="KW-1185">Reference proteome</keyword>
<dbReference type="GO" id="GO:0005886">
    <property type="term" value="C:plasma membrane"/>
    <property type="evidence" value="ECO:0007669"/>
    <property type="project" value="UniProtKB-SubCell"/>
</dbReference>
<keyword evidence="2" id="KW-1003">Cell membrane</keyword>
<evidence type="ECO:0000313" key="10">
    <source>
        <dbReference type="Proteomes" id="UP000581769"/>
    </source>
</evidence>
<keyword evidence="4 6" id="KW-1133">Transmembrane helix</keyword>
<feature type="domain" description="Phosphatidylglycerol lysyltransferase C-terminal" evidence="7">
    <location>
        <begin position="243"/>
        <end position="537"/>
    </location>
</feature>
<proteinExistence type="predicted"/>
<organism evidence="9 10">
    <name type="scientific">Amycolatopsis jiangsuensis</name>
    <dbReference type="NCBI Taxonomy" id="1181879"/>
    <lineage>
        <taxon>Bacteria</taxon>
        <taxon>Bacillati</taxon>
        <taxon>Actinomycetota</taxon>
        <taxon>Actinomycetes</taxon>
        <taxon>Pseudonocardiales</taxon>
        <taxon>Pseudonocardiaceae</taxon>
        <taxon>Amycolatopsis</taxon>
    </lineage>
</organism>
<name>A0A840J0H2_9PSEU</name>
<dbReference type="PANTHER" id="PTHR34697">
    <property type="entry name" value="PHOSPHATIDYLGLYCEROL LYSYLTRANSFERASE"/>
    <property type="match status" value="1"/>
</dbReference>
<evidence type="ECO:0000256" key="1">
    <source>
        <dbReference type="ARBA" id="ARBA00004651"/>
    </source>
</evidence>
<feature type="transmembrane region" description="Helical" evidence="6">
    <location>
        <begin position="144"/>
        <end position="165"/>
    </location>
</feature>
<dbReference type="InterPro" id="IPR051211">
    <property type="entry name" value="PG_lysyltransferase"/>
</dbReference>
<dbReference type="PANTHER" id="PTHR34697:SF2">
    <property type="entry name" value="PHOSPHATIDYLGLYCEROL LYSYLTRANSFERASE"/>
    <property type="match status" value="1"/>
</dbReference>
<sequence length="569" mass="62431">MVTGTRAQHTWQVAGVTSVVAITWVTRLVGLMTIVSVVVPIGRDLRGHLAKWLELPQEATTAAAAVAIVIGVLLILLAAGLRRRKRRAWQLAVGFTALLTLSHLGLRHSFGAGLVSVILLAGLLATRPYFIARPDPTVGRWRAARVFAQLLLAGFVINVLLLSMASPRMLDPLPFPQRLTQSALALTGVSGPAVFREEWLEDLSATVGLVFSLGGVLLAAYFLLRSAEPAPELSDDELARLNALLRRHGDRDSLGYFALRRDKFAVFSKSGKAAVTFRVIAGVALTSADPLGDHEAWQGAIEEYLEICRRNAWVPAAMGASELGATVWARFGLEVLEIGDEAVVDTQDFTLEGRTMRGVRQAASRTKRAGYKVLVRHAEDLRPGELPELSDLAAAWRGTETERGFSMALGRMGDAGSMIVTAEQDGRVRGVLQFVPWGEKGLSLDVMRRDRNVDNGVNELMISELLLYAREHGVDHVSLNFAAFRALMEQGQRIGAGPVARLSAKVLHFFSRWIQIESLYRFNAKFQPRWVPRYLVYPGVGSLPRVGIATFEAEGLGGRSPWMRRLLHR</sequence>
<dbReference type="GO" id="GO:0016755">
    <property type="term" value="F:aminoacyltransferase activity"/>
    <property type="evidence" value="ECO:0007669"/>
    <property type="project" value="TreeGrafter"/>
</dbReference>
<dbReference type="SUPFAM" id="SSF55729">
    <property type="entry name" value="Acyl-CoA N-acyltransferases (Nat)"/>
    <property type="match status" value="1"/>
</dbReference>